<dbReference type="GO" id="GO:0000271">
    <property type="term" value="P:polysaccharide biosynthetic process"/>
    <property type="evidence" value="ECO:0007669"/>
    <property type="project" value="TreeGrafter"/>
</dbReference>
<name>A0A383D1X1_9ZZZZ</name>
<organism evidence="1">
    <name type="scientific">marine metagenome</name>
    <dbReference type="NCBI Taxonomy" id="408172"/>
    <lineage>
        <taxon>unclassified sequences</taxon>
        <taxon>metagenomes</taxon>
        <taxon>ecological metagenomes</taxon>
    </lineage>
</organism>
<reference evidence="1" key="1">
    <citation type="submission" date="2018-05" db="EMBL/GenBank/DDBJ databases">
        <authorList>
            <person name="Lanie J.A."/>
            <person name="Ng W.-L."/>
            <person name="Kazmierczak K.M."/>
            <person name="Andrzejewski T.M."/>
            <person name="Davidsen T.M."/>
            <person name="Wayne K.J."/>
            <person name="Tettelin H."/>
            <person name="Glass J.I."/>
            <person name="Rusch D."/>
            <person name="Podicherti R."/>
            <person name="Tsui H.-C.T."/>
            <person name="Winkler M.E."/>
        </authorList>
    </citation>
    <scope>NUCLEOTIDE SEQUENCE</scope>
</reference>
<gene>
    <name evidence="1" type="ORF">METZ01_LOCUS491401</name>
</gene>
<sequence length="138" mass="16099">MYRIFPEVHVDVRGEFWRSYCRQELAENGLEFDVCQSNVSVNPHQHTLRGFHYQRPPSMERKILTVVAGALHWVIVDIRPDSPTFLSHESFRIKTGDRSSLLVPDGCATGFLTLADNTIVHYQMSDYYQPENYKGFRY</sequence>
<evidence type="ECO:0008006" key="2">
    <source>
        <dbReference type="Google" id="ProtNLM"/>
    </source>
</evidence>
<evidence type="ECO:0000313" key="1">
    <source>
        <dbReference type="EMBL" id="SVE38547.1"/>
    </source>
</evidence>
<accession>A0A383D1X1</accession>
<dbReference type="EMBL" id="UINC01213665">
    <property type="protein sequence ID" value="SVE38547.1"/>
    <property type="molecule type" value="Genomic_DNA"/>
</dbReference>
<dbReference type="GO" id="GO:0005829">
    <property type="term" value="C:cytosol"/>
    <property type="evidence" value="ECO:0007669"/>
    <property type="project" value="TreeGrafter"/>
</dbReference>
<dbReference type="PANTHER" id="PTHR21047:SF2">
    <property type="entry name" value="THYMIDINE DIPHOSPHO-4-KETO-RHAMNOSE 3,5-EPIMERASE"/>
    <property type="match status" value="1"/>
</dbReference>
<dbReference type="InterPro" id="IPR000888">
    <property type="entry name" value="RmlC-like"/>
</dbReference>
<dbReference type="Gene3D" id="2.60.120.10">
    <property type="entry name" value="Jelly Rolls"/>
    <property type="match status" value="1"/>
</dbReference>
<dbReference type="AlphaFoldDB" id="A0A383D1X1"/>
<dbReference type="SUPFAM" id="SSF51182">
    <property type="entry name" value="RmlC-like cupins"/>
    <property type="match status" value="1"/>
</dbReference>
<dbReference type="InterPro" id="IPR011051">
    <property type="entry name" value="RmlC_Cupin_sf"/>
</dbReference>
<dbReference type="InterPro" id="IPR014710">
    <property type="entry name" value="RmlC-like_jellyroll"/>
</dbReference>
<dbReference type="Pfam" id="PF00908">
    <property type="entry name" value="dTDP_sugar_isom"/>
    <property type="match status" value="1"/>
</dbReference>
<proteinExistence type="predicted"/>
<protein>
    <recommendedName>
        <fullName evidence="2">dTDP-4-dehydrorhamnose 3,5-epimerase</fullName>
    </recommendedName>
</protein>
<feature type="non-terminal residue" evidence="1">
    <location>
        <position position="138"/>
    </location>
</feature>
<dbReference type="GO" id="GO:0008830">
    <property type="term" value="F:dTDP-4-dehydrorhamnose 3,5-epimerase activity"/>
    <property type="evidence" value="ECO:0007669"/>
    <property type="project" value="InterPro"/>
</dbReference>
<dbReference type="PANTHER" id="PTHR21047">
    <property type="entry name" value="DTDP-6-DEOXY-D-GLUCOSE-3,5 EPIMERASE"/>
    <property type="match status" value="1"/>
</dbReference>
<dbReference type="GO" id="GO:0019305">
    <property type="term" value="P:dTDP-rhamnose biosynthetic process"/>
    <property type="evidence" value="ECO:0007669"/>
    <property type="project" value="TreeGrafter"/>
</dbReference>